<dbReference type="Gene3D" id="2.60.120.330">
    <property type="entry name" value="B-lactam Antibiotic, Isopenicillin N Synthase, Chain"/>
    <property type="match status" value="1"/>
</dbReference>
<protein>
    <recommendedName>
        <fullName evidence="4">2-oxoglutarate-dependent ethylene/succinate-forming enzyme</fullName>
        <ecNumber evidence="3">1.13.12.19</ecNumber>
        <ecNumber evidence="2">1.14.20.7</ecNumber>
    </recommendedName>
    <alternativeName>
        <fullName evidence="6">2-oxoglutarate dioxygenase (ethylene-forming)</fullName>
    </alternativeName>
    <alternativeName>
        <fullName evidence="7">2-oxoglutarate/L-arginine monooxygenase/decarboxylase (succinate-forming)</fullName>
    </alternativeName>
</protein>
<keyword evidence="14" id="KW-1185">Reference proteome</keyword>
<dbReference type="InterPro" id="IPR027443">
    <property type="entry name" value="IPNS-like_sf"/>
</dbReference>
<evidence type="ECO:0000256" key="4">
    <source>
        <dbReference type="ARBA" id="ARBA00019045"/>
    </source>
</evidence>
<reference evidence="13 14" key="1">
    <citation type="submission" date="2016-10" db="EMBL/GenBank/DDBJ databases">
        <authorList>
            <person name="Varghese N."/>
            <person name="Submissions S."/>
        </authorList>
    </citation>
    <scope>NUCLEOTIDE SEQUENCE [LARGE SCALE GENOMIC DNA]</scope>
    <source>
        <strain evidence="13 14">DSM 2260</strain>
    </source>
</reference>
<dbReference type="PANTHER" id="PTHR47990">
    <property type="entry name" value="2-OXOGLUTARATE (2OG) AND FE(II)-DEPENDENT OXYGENASE SUPERFAMILY PROTEIN-RELATED"/>
    <property type="match status" value="1"/>
</dbReference>
<dbReference type="AlphaFoldDB" id="A0A511H738"/>
<dbReference type="EMBL" id="FNAJ01000006">
    <property type="protein sequence ID" value="SDE36933.1"/>
    <property type="molecule type" value="Genomic_DNA"/>
</dbReference>
<name>A0A511H738_9BACT</name>
<dbReference type="Proteomes" id="UP000321224">
    <property type="component" value="Unassembled WGS sequence"/>
</dbReference>
<evidence type="ECO:0000256" key="3">
    <source>
        <dbReference type="ARBA" id="ARBA00012531"/>
    </source>
</evidence>
<feature type="domain" description="Fe2OG dioxygenase" evidence="11">
    <location>
        <begin position="180"/>
        <end position="281"/>
    </location>
</feature>
<keyword evidence="10" id="KW-0560">Oxidoreductase</keyword>
<dbReference type="PRINTS" id="PR00682">
    <property type="entry name" value="IPNSYNTHASE"/>
</dbReference>
<evidence type="ECO:0000259" key="11">
    <source>
        <dbReference type="PROSITE" id="PS51471"/>
    </source>
</evidence>
<evidence type="ECO:0000256" key="10">
    <source>
        <dbReference type="RuleBase" id="RU003682"/>
    </source>
</evidence>
<sequence>MTGPDSARGGLPVIDMASLFDASRVTERARVAREIEQACRDSGFFYVTGHGVSGEVLARLERESHRFFALPRVAKEAIAMSMGGVAWRGWFPLGGELTSGRPDRKEGLYLGTELGSEHPRVKAGWPLHGANLWPAEVPELRAAVLDYVAACTRAAHALMEGMALSLGLDTDYFRRHYTADPTVLFRIFHYPAEPQHEDESWGVGEHTDYGLLTLLAQDDNGGLQVKTPRGWVEAPPLPGTLVCNIGDMLDRMTGGWYRSTPHRVKNVSGKDRLSFPLFFDPDFAAEVHPLPRGAGADVDEDRARRWDGASVHAFQGTYGDYLLDKVSKVFPELVRRVWERAPAALPEETPRGPLPR</sequence>
<dbReference type="InterPro" id="IPR050231">
    <property type="entry name" value="Iron_ascorbate_oxido_reductase"/>
</dbReference>
<accession>A0A511H738</accession>
<evidence type="ECO:0000313" key="15">
    <source>
        <dbReference type="Proteomes" id="UP000321224"/>
    </source>
</evidence>
<comment type="catalytic activity">
    <reaction evidence="9">
        <text>L-arginine + 2-oxoglutarate + O2 = guanidine + L-glutamate 5-semialdehyde + succinate + CO2</text>
        <dbReference type="Rhea" id="RHEA:31535"/>
        <dbReference type="ChEBI" id="CHEBI:15379"/>
        <dbReference type="ChEBI" id="CHEBI:16526"/>
        <dbReference type="ChEBI" id="CHEBI:16810"/>
        <dbReference type="ChEBI" id="CHEBI:30031"/>
        <dbReference type="ChEBI" id="CHEBI:30087"/>
        <dbReference type="ChEBI" id="CHEBI:32682"/>
        <dbReference type="ChEBI" id="CHEBI:58066"/>
        <dbReference type="EC" id="1.14.20.7"/>
    </reaction>
</comment>
<dbReference type="EC" id="1.13.12.19" evidence="3"/>
<dbReference type="EC" id="1.14.20.7" evidence="2"/>
<evidence type="ECO:0000256" key="1">
    <source>
        <dbReference type="ARBA" id="ARBA00004767"/>
    </source>
</evidence>
<dbReference type="Pfam" id="PF14226">
    <property type="entry name" value="DIOX_N"/>
    <property type="match status" value="1"/>
</dbReference>
<keyword evidence="10" id="KW-0408">Iron</keyword>
<dbReference type="InterPro" id="IPR044861">
    <property type="entry name" value="IPNS-like_FE2OG_OXY"/>
</dbReference>
<comment type="pathway">
    <text evidence="1">Alkene biosynthesis; ethylene biosynthesis via 2-oxoglutarate.</text>
</comment>
<dbReference type="GO" id="GO:0102276">
    <property type="term" value="F:2-oxoglutarate oxygenase/decarboxylase (ethylene-forming) activity"/>
    <property type="evidence" value="ECO:0007669"/>
    <property type="project" value="UniProtKB-EC"/>
</dbReference>
<evidence type="ECO:0000256" key="7">
    <source>
        <dbReference type="ARBA" id="ARBA00031282"/>
    </source>
</evidence>
<evidence type="ECO:0000313" key="13">
    <source>
        <dbReference type="EMBL" id="SDE36933.1"/>
    </source>
</evidence>
<evidence type="ECO:0000256" key="6">
    <source>
        <dbReference type="ARBA" id="ARBA00031011"/>
    </source>
</evidence>
<dbReference type="RefSeq" id="WP_090491075.1">
    <property type="nucleotide sequence ID" value="NZ_BJVY01000004.1"/>
</dbReference>
<keyword evidence="5" id="KW-0266">Ethylene biosynthesis</keyword>
<dbReference type="InterPro" id="IPR005123">
    <property type="entry name" value="Oxoglu/Fe-dep_dioxygenase_dom"/>
</dbReference>
<dbReference type="SUPFAM" id="SSF51197">
    <property type="entry name" value="Clavaminate synthase-like"/>
    <property type="match status" value="1"/>
</dbReference>
<reference evidence="12 15" key="2">
    <citation type="submission" date="2019-07" db="EMBL/GenBank/DDBJ databases">
        <title>Whole genome shotgun sequence of Myxococcus virescens NBRC 100334.</title>
        <authorList>
            <person name="Hosoyama A."/>
            <person name="Uohara A."/>
            <person name="Ohji S."/>
            <person name="Ichikawa N."/>
        </authorList>
    </citation>
    <scope>NUCLEOTIDE SEQUENCE [LARGE SCALE GENOMIC DNA]</scope>
    <source>
        <strain evidence="12 15">NBRC 100334</strain>
    </source>
</reference>
<evidence type="ECO:0000256" key="5">
    <source>
        <dbReference type="ARBA" id="ARBA00022666"/>
    </source>
</evidence>
<dbReference type="Pfam" id="PF03171">
    <property type="entry name" value="2OG-FeII_Oxy"/>
    <property type="match status" value="1"/>
</dbReference>
<evidence type="ECO:0000256" key="8">
    <source>
        <dbReference type="ARBA" id="ARBA00047725"/>
    </source>
</evidence>
<dbReference type="PROSITE" id="PS51471">
    <property type="entry name" value="FE2OG_OXY"/>
    <property type="match status" value="1"/>
</dbReference>
<dbReference type="Proteomes" id="UP000198717">
    <property type="component" value="Unassembled WGS sequence"/>
</dbReference>
<keyword evidence="10" id="KW-0479">Metal-binding</keyword>
<comment type="similarity">
    <text evidence="10">Belongs to the iron/ascorbate-dependent oxidoreductase family.</text>
</comment>
<dbReference type="GO" id="GO:0046872">
    <property type="term" value="F:metal ion binding"/>
    <property type="evidence" value="ECO:0007669"/>
    <property type="project" value="UniProtKB-KW"/>
</dbReference>
<comment type="caution">
    <text evidence="12">The sequence shown here is derived from an EMBL/GenBank/DDBJ whole genome shotgun (WGS) entry which is preliminary data.</text>
</comment>
<evidence type="ECO:0000313" key="12">
    <source>
        <dbReference type="EMBL" id="GEL69358.1"/>
    </source>
</evidence>
<comment type="catalytic activity">
    <reaction evidence="8">
        <text>2-oxoglutarate + O2 + 2 H(+) = ethene + 3 CO2 + H2O</text>
        <dbReference type="Rhea" id="RHEA:31523"/>
        <dbReference type="ChEBI" id="CHEBI:15377"/>
        <dbReference type="ChEBI" id="CHEBI:15378"/>
        <dbReference type="ChEBI" id="CHEBI:15379"/>
        <dbReference type="ChEBI" id="CHEBI:16526"/>
        <dbReference type="ChEBI" id="CHEBI:16810"/>
        <dbReference type="ChEBI" id="CHEBI:18153"/>
        <dbReference type="EC" id="1.13.12.19"/>
    </reaction>
</comment>
<dbReference type="EMBL" id="BJVY01000004">
    <property type="protein sequence ID" value="GEL69358.1"/>
    <property type="molecule type" value="Genomic_DNA"/>
</dbReference>
<organism evidence="12 15">
    <name type="scientific">Myxococcus virescens</name>
    <dbReference type="NCBI Taxonomy" id="83456"/>
    <lineage>
        <taxon>Bacteria</taxon>
        <taxon>Pseudomonadati</taxon>
        <taxon>Myxococcota</taxon>
        <taxon>Myxococcia</taxon>
        <taxon>Myxococcales</taxon>
        <taxon>Cystobacterineae</taxon>
        <taxon>Myxococcaceae</taxon>
        <taxon>Myxococcus</taxon>
    </lineage>
</organism>
<dbReference type="InterPro" id="IPR026992">
    <property type="entry name" value="DIOX_N"/>
</dbReference>
<gene>
    <name evidence="12" type="ORF">MVI01_11420</name>
    <name evidence="13" type="ORF">SAMN04488504_106206</name>
</gene>
<evidence type="ECO:0000313" key="14">
    <source>
        <dbReference type="Proteomes" id="UP000198717"/>
    </source>
</evidence>
<evidence type="ECO:0000256" key="9">
    <source>
        <dbReference type="ARBA" id="ARBA00049359"/>
    </source>
</evidence>
<evidence type="ECO:0000256" key="2">
    <source>
        <dbReference type="ARBA" id="ARBA00012293"/>
    </source>
</evidence>
<proteinExistence type="inferred from homology"/>
<dbReference type="GO" id="GO:0009693">
    <property type="term" value="P:ethylene biosynthetic process"/>
    <property type="evidence" value="ECO:0007669"/>
    <property type="project" value="UniProtKB-KW"/>
</dbReference>